<dbReference type="GO" id="GO:0005840">
    <property type="term" value="C:ribosome"/>
    <property type="evidence" value="ECO:0007669"/>
    <property type="project" value="UniProtKB-KW"/>
</dbReference>
<dbReference type="GO" id="GO:1990904">
    <property type="term" value="C:ribonucleoprotein complex"/>
    <property type="evidence" value="ECO:0007669"/>
    <property type="project" value="UniProtKB-KW"/>
</dbReference>
<dbReference type="STRING" id="420778.A0A0G2EC84"/>
<dbReference type="EMBL" id="LAQI01000099">
    <property type="protein sequence ID" value="KKY20552.1"/>
    <property type="molecule type" value="Genomic_DNA"/>
</dbReference>
<dbReference type="OrthoDB" id="539541at2759"/>
<dbReference type="SUPFAM" id="SSF55282">
    <property type="entry name" value="RL5-like"/>
    <property type="match status" value="1"/>
</dbReference>
<keyword evidence="3" id="KW-0687">Ribonucleoprotein</keyword>
<dbReference type="AlphaFoldDB" id="A0A0G2EC84"/>
<comment type="caution">
    <text evidence="8">The sequence shown here is derived from an EMBL/GenBank/DDBJ whole genome shotgun (WGS) entry which is preliminary data.</text>
</comment>
<dbReference type="PANTHER" id="PTHR11994">
    <property type="entry name" value="60S RIBOSOMAL PROTEIN L11-RELATED"/>
    <property type="match status" value="1"/>
</dbReference>
<dbReference type="FunFam" id="3.30.1440.10:FF:000001">
    <property type="entry name" value="50S ribosomal protein L5"/>
    <property type="match status" value="1"/>
</dbReference>
<evidence type="ECO:0000259" key="7">
    <source>
        <dbReference type="Pfam" id="PF00673"/>
    </source>
</evidence>
<protein>
    <recommendedName>
        <fullName evidence="4">Large ribosomal subunit protein uL5m</fullName>
    </recommendedName>
</protein>
<dbReference type="Proteomes" id="UP000034182">
    <property type="component" value="Unassembled WGS sequence"/>
</dbReference>
<dbReference type="InterPro" id="IPR031310">
    <property type="entry name" value="Ribosomal_uL5_N"/>
</dbReference>
<dbReference type="GO" id="GO:0003735">
    <property type="term" value="F:structural constituent of ribosome"/>
    <property type="evidence" value="ECO:0007669"/>
    <property type="project" value="InterPro"/>
</dbReference>
<keyword evidence="2 8" id="KW-0689">Ribosomal protein</keyword>
<feature type="compositionally biased region" description="Basic and acidic residues" evidence="5">
    <location>
        <begin position="59"/>
        <end position="76"/>
    </location>
</feature>
<dbReference type="Proteomes" id="UP000190776">
    <property type="component" value="Unassembled WGS sequence"/>
</dbReference>
<evidence type="ECO:0000259" key="6">
    <source>
        <dbReference type="Pfam" id="PF00281"/>
    </source>
</evidence>
<reference evidence="8 10" key="1">
    <citation type="submission" date="2015-03" db="EMBL/GenBank/DDBJ databases">
        <authorList>
            <person name="Morales-Cruz A."/>
            <person name="Amrine K.C."/>
            <person name="Cantu D."/>
        </authorList>
    </citation>
    <scope>NUCLEOTIDE SEQUENCE [LARGE SCALE GENOMIC DNA]</scope>
    <source>
        <strain evidence="8">DS831</strain>
    </source>
</reference>
<dbReference type="InterPro" id="IPR031309">
    <property type="entry name" value="Ribosomal_uL5_C"/>
</dbReference>
<dbReference type="GO" id="GO:0006412">
    <property type="term" value="P:translation"/>
    <property type="evidence" value="ECO:0007669"/>
    <property type="project" value="InterPro"/>
</dbReference>
<feature type="region of interest" description="Disordered" evidence="5">
    <location>
        <begin position="17"/>
        <end position="124"/>
    </location>
</feature>
<organism evidence="8 10">
    <name type="scientific">Diplodia seriata</name>
    <dbReference type="NCBI Taxonomy" id="420778"/>
    <lineage>
        <taxon>Eukaryota</taxon>
        <taxon>Fungi</taxon>
        <taxon>Dikarya</taxon>
        <taxon>Ascomycota</taxon>
        <taxon>Pezizomycotina</taxon>
        <taxon>Dothideomycetes</taxon>
        <taxon>Dothideomycetes incertae sedis</taxon>
        <taxon>Botryosphaeriales</taxon>
        <taxon>Botryosphaeriaceae</taxon>
        <taxon>Diplodia</taxon>
    </lineage>
</organism>
<accession>A0A0G2EC84</accession>
<dbReference type="EMBL" id="MSZU01000074">
    <property type="protein sequence ID" value="OMP89201.1"/>
    <property type="molecule type" value="Genomic_DNA"/>
</dbReference>
<evidence type="ECO:0000313" key="10">
    <source>
        <dbReference type="Proteomes" id="UP000034182"/>
    </source>
</evidence>
<evidence type="ECO:0000256" key="4">
    <source>
        <dbReference type="ARBA" id="ARBA00040368"/>
    </source>
</evidence>
<evidence type="ECO:0000313" key="11">
    <source>
        <dbReference type="Proteomes" id="UP000190776"/>
    </source>
</evidence>
<evidence type="ECO:0000256" key="1">
    <source>
        <dbReference type="ARBA" id="ARBA00008553"/>
    </source>
</evidence>
<reference evidence="8 10" key="2">
    <citation type="submission" date="2015-05" db="EMBL/GenBank/DDBJ databases">
        <title>Distinctive expansion of gene families associated with plant cell wall degradation and secondary metabolism in the genomes of grapevine trunk pathogens.</title>
        <authorList>
            <person name="Lawrence D.P."/>
            <person name="Travadon R."/>
            <person name="Rolshausen P.E."/>
            <person name="Baumgartner K."/>
        </authorList>
    </citation>
    <scope>NUCLEOTIDE SEQUENCE [LARGE SCALE GENOMIC DNA]</scope>
    <source>
        <strain evidence="8">DS831</strain>
    </source>
</reference>
<dbReference type="InterPro" id="IPR022803">
    <property type="entry name" value="Ribosomal_uL5_dom_sf"/>
</dbReference>
<dbReference type="Pfam" id="PF00673">
    <property type="entry name" value="Ribosomal_L5_C"/>
    <property type="match status" value="1"/>
</dbReference>
<evidence type="ECO:0000313" key="8">
    <source>
        <dbReference type="EMBL" id="KKY20552.1"/>
    </source>
</evidence>
<gene>
    <name evidence="9" type="ORF">BK809_0005922</name>
    <name evidence="8" type="ORF">UCDDS831_g04599</name>
</gene>
<dbReference type="InterPro" id="IPR002132">
    <property type="entry name" value="Ribosomal_uL5"/>
</dbReference>
<evidence type="ECO:0000256" key="3">
    <source>
        <dbReference type="ARBA" id="ARBA00023274"/>
    </source>
</evidence>
<dbReference type="Gene3D" id="3.30.1440.10">
    <property type="match status" value="1"/>
</dbReference>
<evidence type="ECO:0000256" key="5">
    <source>
        <dbReference type="SAM" id="MobiDB-lite"/>
    </source>
</evidence>
<proteinExistence type="inferred from homology"/>
<name>A0A0G2EC84_9PEZI</name>
<comment type="similarity">
    <text evidence="1">Belongs to the universal ribosomal protein uL5 family.</text>
</comment>
<evidence type="ECO:0000313" key="9">
    <source>
        <dbReference type="EMBL" id="OMP89201.1"/>
    </source>
</evidence>
<feature type="domain" description="Large ribosomal subunit protein uL5 C-terminal" evidence="7">
    <location>
        <begin position="246"/>
        <end position="344"/>
    </location>
</feature>
<feature type="domain" description="Large ribosomal subunit protein uL5 N-terminal" evidence="6">
    <location>
        <begin position="188"/>
        <end position="241"/>
    </location>
</feature>
<sequence>MALRELGARLSCALRTDVRPRLSAAAPLGRRNTSSSPAADPGADLEETSSFDVPPPDAEIIKTWDPVGREKQRERPLPSSRYKFRSPKYYRGPLHPHQPPPVSDPSSRLFIPGPFTSPRLEQTYDSTVKPDLMTLAYHHHPPGYRAPPKSQRLREWIGDSPYFKNRPLRGPRGGDTLRLLRRPITFRNVPKLEGITVHTMVSKASEDSAHLHVAGMVVQAITGVRTTAFKAKHGVAQWGLREGKYVSVKAELTGEAMYDFLGKTVDLILPRIKEWKGAKGSSGDSSGNIAFGLPADAVAMYPEIEVNYDMYPSKMIPGCHIIVKTTADTDREARMLLNSLGIPFYGKFRN</sequence>
<evidence type="ECO:0000256" key="2">
    <source>
        <dbReference type="ARBA" id="ARBA00022980"/>
    </source>
</evidence>
<reference evidence="9 11" key="3">
    <citation type="submission" date="2017-01" db="EMBL/GenBank/DDBJ databases">
        <title>Draft genome sequence of Diplodia seriata F98.1, a fungal species involved in grapevine trunk diseases.</title>
        <authorList>
            <person name="Robert-Siegwald G."/>
            <person name="Vallet J."/>
            <person name="Abou-Mansour E."/>
            <person name="Xu J."/>
            <person name="Rey P."/>
            <person name="Bertsch C."/>
            <person name="Rego C."/>
            <person name="Larignon P."/>
            <person name="Fontaine F."/>
            <person name="Lebrun M.-H."/>
        </authorList>
    </citation>
    <scope>NUCLEOTIDE SEQUENCE [LARGE SCALE GENOMIC DNA]</scope>
    <source>
        <strain evidence="9 11">F98.1</strain>
    </source>
</reference>
<dbReference type="Pfam" id="PF00281">
    <property type="entry name" value="Ribosomal_L5"/>
    <property type="match status" value="1"/>
</dbReference>